<feature type="domain" description="DUF4397" evidence="2">
    <location>
        <begin position="65"/>
        <end position="185"/>
    </location>
</feature>
<proteinExistence type="predicted"/>
<feature type="domain" description="DUF4397" evidence="2">
    <location>
        <begin position="282"/>
        <end position="402"/>
    </location>
</feature>
<sequence>MSSDTTRRRILLGIGTGVTVGIAGCSGDGGGGAEEPDTETDSGMDTPMETETETQTEAETEPGTAAVRVAHMSPNAPNVDVYVEGDAVLEDVPFGAVSQYLDVPAGERSVEITAAGDPDTSVFSGPVPVEADTEYTIAAVGEIGDNADQAFEPLVLEDDNSDPGGDTARVRLVHASPDAPAVDVTLASNGDALYDGVEYGGSGYVEVPEGDYTLQVRGDTESNDGDVVAEFDVNLSGGEVYTAFAAGYLSPDDDPADTPFDLLVTQDTGDSSTGTETESQPASVRVAHMSPNAPNVDIYVDGSAVLEDVPFGAVSDYLEVPAGGRTVEITAAGDSDASVFEGDVTVESGQAYTIAAAGEIGDAADEAFAPLVLEDDNATPGADTARLRVVHVSPDAPAVDVTAESTGDALFDGVAYTESGTIEVPANDYTVQIRGDTESNDGDVVADFDVGLEGEQVYTAFAAGYLSPDDEPADTPFDLIVSQDTDGM</sequence>
<evidence type="ECO:0000259" key="2">
    <source>
        <dbReference type="Pfam" id="PF14344"/>
    </source>
</evidence>
<keyword evidence="4" id="KW-1185">Reference proteome</keyword>
<reference evidence="3 4" key="1">
    <citation type="submission" date="2019-02" db="EMBL/GenBank/DDBJ databases">
        <title>Haloarcula mannanilyticum sp. nov., a mannan degrading haloarchaeon isolated from commercial salt.</title>
        <authorList>
            <person name="Enomoto S."/>
            <person name="Shimane Y."/>
            <person name="Kamekura M."/>
            <person name="Ito T."/>
            <person name="Moriya O."/>
            <person name="Ihara K."/>
            <person name="Takahashi-Ando N."/>
            <person name="Fukushima Y."/>
            <person name="Yoshida Y."/>
            <person name="Usama R."/>
            <person name="Takai K."/>
            <person name="Minegishi H."/>
        </authorList>
    </citation>
    <scope>NUCLEOTIDE SEQUENCE [LARGE SCALE GENOMIC DNA]</scope>
    <source>
        <strain evidence="3 4">MD130-1</strain>
    </source>
</reference>
<gene>
    <name evidence="3" type="ORF">Harman_23550</name>
</gene>
<evidence type="ECO:0000256" key="1">
    <source>
        <dbReference type="SAM" id="MobiDB-lite"/>
    </source>
</evidence>
<dbReference type="AlphaFoldDB" id="A0A4C2EM26"/>
<dbReference type="RefSeq" id="WP_137684007.1">
    <property type="nucleotide sequence ID" value="NZ_BIXZ01000003.1"/>
</dbReference>
<name>A0A4C2EM26_9EURY</name>
<comment type="caution">
    <text evidence="3">The sequence shown here is derived from an EMBL/GenBank/DDBJ whole genome shotgun (WGS) entry which is preliminary data.</text>
</comment>
<accession>A0A4C2EM26</accession>
<dbReference type="EMBL" id="BIXZ01000003">
    <property type="protein sequence ID" value="GCF14420.1"/>
    <property type="molecule type" value="Genomic_DNA"/>
</dbReference>
<feature type="region of interest" description="Disordered" evidence="1">
    <location>
        <begin position="21"/>
        <end position="61"/>
    </location>
</feature>
<dbReference type="OrthoDB" id="187327at2157"/>
<dbReference type="InterPro" id="IPR025510">
    <property type="entry name" value="DUF4397"/>
</dbReference>
<feature type="compositionally biased region" description="Gly residues" evidence="1">
    <location>
        <begin position="21"/>
        <end position="33"/>
    </location>
</feature>
<dbReference type="PROSITE" id="PS51257">
    <property type="entry name" value="PROKAR_LIPOPROTEIN"/>
    <property type="match status" value="1"/>
</dbReference>
<evidence type="ECO:0000313" key="3">
    <source>
        <dbReference type="EMBL" id="GCF14420.1"/>
    </source>
</evidence>
<evidence type="ECO:0000313" key="4">
    <source>
        <dbReference type="Proteomes" id="UP000304382"/>
    </source>
</evidence>
<feature type="domain" description="DUF4397" evidence="2">
    <location>
        <begin position="186"/>
        <end position="271"/>
    </location>
</feature>
<dbReference type="Proteomes" id="UP000304382">
    <property type="component" value="Unassembled WGS sequence"/>
</dbReference>
<organism evidence="3 4">
    <name type="scientific">Haloarcula mannanilytica</name>
    <dbReference type="NCBI Taxonomy" id="2509225"/>
    <lineage>
        <taxon>Archaea</taxon>
        <taxon>Methanobacteriati</taxon>
        <taxon>Methanobacteriota</taxon>
        <taxon>Stenosarchaea group</taxon>
        <taxon>Halobacteria</taxon>
        <taxon>Halobacteriales</taxon>
        <taxon>Haloarculaceae</taxon>
        <taxon>Haloarcula</taxon>
    </lineage>
</organism>
<dbReference type="Pfam" id="PF14344">
    <property type="entry name" value="DUF4397"/>
    <property type="match status" value="3"/>
</dbReference>
<feature type="compositionally biased region" description="Acidic residues" evidence="1">
    <location>
        <begin position="34"/>
        <end position="60"/>
    </location>
</feature>
<protein>
    <recommendedName>
        <fullName evidence="2">DUF4397 domain-containing protein</fullName>
    </recommendedName>
</protein>